<sequence>MPFLPISILISHLETCIADDSILYKIEKRNTLKRRAREETKPVPQIYREECSSASTSLETAGHFPTHKKRLEIPAYWRVTKSGRLFFTYNNANDSVLIFCTEENLRELAAHSVWCRDGIFKIVPEWVVFQAQPLICNFETALIPVVQGSFPGVHVQLSFLPTSSAEVADLGLRGNKEKITMLMATAFLPLAEVPDAVDLLCRDVADSLAALRLQLQNEPASRKTSLNFYELLRLLIDEQGSTETLIQQLTSGRVTVNGLRVKNNKCEEVQLRIAAMTAEYDGGTRTMEQFLRAVAYDVPEPVNF</sequence>
<comment type="caution">
    <text evidence="1">The sequence shown here is derived from an EMBL/GenBank/DDBJ whole genome shotgun (WGS) entry which is preliminary data.</text>
</comment>
<dbReference type="OrthoDB" id="5917189at2759"/>
<organism evidence="1 2">
    <name type="scientific">Trichinella patagoniensis</name>
    <dbReference type="NCBI Taxonomy" id="990121"/>
    <lineage>
        <taxon>Eukaryota</taxon>
        <taxon>Metazoa</taxon>
        <taxon>Ecdysozoa</taxon>
        <taxon>Nematoda</taxon>
        <taxon>Enoplea</taxon>
        <taxon>Dorylaimia</taxon>
        <taxon>Trichinellida</taxon>
        <taxon>Trichinellidae</taxon>
        <taxon>Trichinella</taxon>
    </lineage>
</organism>
<evidence type="ECO:0000313" key="1">
    <source>
        <dbReference type="EMBL" id="KRY11556.1"/>
    </source>
</evidence>
<name>A0A0V0ZGF1_9BILA</name>
<accession>A0A0V0ZGF1</accession>
<gene>
    <name evidence="1" type="ORF">T12_2375</name>
</gene>
<evidence type="ECO:0000313" key="2">
    <source>
        <dbReference type="Proteomes" id="UP000054783"/>
    </source>
</evidence>
<keyword evidence="2" id="KW-1185">Reference proteome</keyword>
<dbReference type="AlphaFoldDB" id="A0A0V0ZGF1"/>
<protein>
    <submittedName>
        <fullName evidence="1">Uncharacterized protein</fullName>
    </submittedName>
</protein>
<reference evidence="1 2" key="1">
    <citation type="submission" date="2015-01" db="EMBL/GenBank/DDBJ databases">
        <title>Evolution of Trichinella species and genotypes.</title>
        <authorList>
            <person name="Korhonen P.K."/>
            <person name="Edoardo P."/>
            <person name="Giuseppe L.R."/>
            <person name="Gasser R.B."/>
        </authorList>
    </citation>
    <scope>NUCLEOTIDE SEQUENCE [LARGE SCALE GENOMIC DNA]</scope>
    <source>
        <strain evidence="1">ISS2496</strain>
    </source>
</reference>
<dbReference type="EMBL" id="JYDQ01000190">
    <property type="protein sequence ID" value="KRY11556.1"/>
    <property type="molecule type" value="Genomic_DNA"/>
</dbReference>
<proteinExistence type="predicted"/>
<dbReference type="Proteomes" id="UP000054783">
    <property type="component" value="Unassembled WGS sequence"/>
</dbReference>